<dbReference type="InterPro" id="IPR037055">
    <property type="entry name" value="MHC_I-like_Ag-recog_sf"/>
</dbReference>
<evidence type="ECO:0000313" key="8">
    <source>
        <dbReference type="Ensembl" id="ENSBTAP00000106307.1"/>
    </source>
</evidence>
<accession>A0ABI0NMG0</accession>
<dbReference type="PANTHER" id="PTHR16675:SF64">
    <property type="entry name" value="RETINOIC ACID EARLY TRANSCRIPT 1E"/>
    <property type="match status" value="1"/>
</dbReference>
<evidence type="ECO:0000259" key="7">
    <source>
        <dbReference type="Pfam" id="PF00129"/>
    </source>
</evidence>
<dbReference type="Gene3D" id="3.30.500.10">
    <property type="entry name" value="MHC class I-like antigen recognition-like"/>
    <property type="match status" value="1"/>
</dbReference>
<organism evidence="8 9">
    <name type="scientific">Bos taurus</name>
    <name type="common">Bovine</name>
    <dbReference type="NCBI Taxonomy" id="9913"/>
    <lineage>
        <taxon>Eukaryota</taxon>
        <taxon>Metazoa</taxon>
        <taxon>Chordata</taxon>
        <taxon>Craniata</taxon>
        <taxon>Vertebrata</taxon>
        <taxon>Euteleostomi</taxon>
        <taxon>Mammalia</taxon>
        <taxon>Eutheria</taxon>
        <taxon>Laurasiatheria</taxon>
        <taxon>Artiodactyla</taxon>
        <taxon>Ruminantia</taxon>
        <taxon>Pecora</taxon>
        <taxon>Bovidae</taxon>
        <taxon>Bovinae</taxon>
        <taxon>Bos</taxon>
    </lineage>
</organism>
<dbReference type="SUPFAM" id="SSF54452">
    <property type="entry name" value="MHC antigen-recognition domain"/>
    <property type="match status" value="1"/>
</dbReference>
<reference evidence="8" key="2">
    <citation type="submission" date="2025-08" db="UniProtKB">
        <authorList>
            <consortium name="Ensembl"/>
        </authorList>
    </citation>
    <scope>IDENTIFICATION</scope>
    <source>
        <strain evidence="8">Hereford</strain>
    </source>
</reference>
<dbReference type="PANTHER" id="PTHR16675">
    <property type="entry name" value="MHC CLASS I-RELATED"/>
    <property type="match status" value="1"/>
</dbReference>
<keyword evidence="4" id="KW-1015">Disulfide bond</keyword>
<evidence type="ECO:0000256" key="1">
    <source>
        <dbReference type="ARBA" id="ARBA00004370"/>
    </source>
</evidence>
<keyword evidence="3" id="KW-0472">Membrane</keyword>
<dbReference type="InterPro" id="IPR050208">
    <property type="entry name" value="MHC_class-I_related"/>
</dbReference>
<comment type="subcellular location">
    <subcellularLocation>
        <location evidence="1">Membrane</location>
    </subcellularLocation>
</comment>
<dbReference type="Pfam" id="PF00129">
    <property type="entry name" value="MHC_I"/>
    <property type="match status" value="1"/>
</dbReference>
<dbReference type="Ensembl" id="ENSBTAT00000148973.1">
    <property type="protein sequence ID" value="ENSBTAP00000106307.1"/>
    <property type="gene ID" value="ENSBTAG00000071013.1"/>
</dbReference>
<feature type="region of interest" description="Disordered" evidence="6">
    <location>
        <begin position="149"/>
        <end position="168"/>
    </location>
</feature>
<evidence type="ECO:0000313" key="9">
    <source>
        <dbReference type="Proteomes" id="UP000009136"/>
    </source>
</evidence>
<feature type="compositionally biased region" description="Basic and acidic residues" evidence="6">
    <location>
        <begin position="150"/>
        <end position="160"/>
    </location>
</feature>
<feature type="region of interest" description="Disordered" evidence="6">
    <location>
        <begin position="1"/>
        <end position="118"/>
    </location>
</feature>
<gene>
    <name evidence="8" type="primary">LOC100848331</name>
</gene>
<evidence type="ECO:0000256" key="3">
    <source>
        <dbReference type="ARBA" id="ARBA00023136"/>
    </source>
</evidence>
<evidence type="ECO:0000256" key="5">
    <source>
        <dbReference type="ARBA" id="ARBA00023180"/>
    </source>
</evidence>
<dbReference type="Proteomes" id="UP000009136">
    <property type="component" value="Chromosome 9"/>
</dbReference>
<sequence length="391" mass="42436">RREGRSLSSRKLARAGPRSRPWLLGRASSQLVGPRSHRGGAQTDNLKEPRHHPPTLGTSLQRLTHRPGGPPGAPSPERSTSARGLSSAPARGPRSSDAFPNAAGRASPEPGPRGVGPRFERAIQTENPEESFGTSLVVANSTVSNARKRPWLDRAGEDRTPPIAGAGCGEGVGDAHSLCLDLTVKSQSRPGQPWCQVQGSVDTKPFLQYDSASNKVKPLGFLGKEVNDTKAWTEISQTLVEAGKELRMVLPVIKLDENETRGPPTLQVKLCCQREAEQCSGASLHFSLNGRTALLLDTMSITWTVIDPGATGIKEEWENNQELAEYFRTISTGDCSYWLREFLKHWEKMLVPEPTESLIMAADISQSASIRLDSCIILLIITQLVLIASSS</sequence>
<keyword evidence="2" id="KW-0732">Signal</keyword>
<evidence type="ECO:0000256" key="6">
    <source>
        <dbReference type="SAM" id="MobiDB-lite"/>
    </source>
</evidence>
<evidence type="ECO:0000256" key="4">
    <source>
        <dbReference type="ARBA" id="ARBA00023157"/>
    </source>
</evidence>
<keyword evidence="9" id="KW-1185">Reference proteome</keyword>
<name>A0ABI0NMG0_BOVIN</name>
<reference evidence="8" key="3">
    <citation type="submission" date="2025-09" db="UniProtKB">
        <authorList>
            <consortium name="Ensembl"/>
        </authorList>
    </citation>
    <scope>IDENTIFICATION</scope>
    <source>
        <strain evidence="8">Hereford</strain>
    </source>
</reference>
<dbReference type="GeneTree" id="ENSGT01120000271825"/>
<dbReference type="InterPro" id="IPR011162">
    <property type="entry name" value="MHC_I/II-like_Ag-recog"/>
</dbReference>
<feature type="domain" description="MHC class I-like antigen recognition-like" evidence="7">
    <location>
        <begin position="175"/>
        <end position="348"/>
    </location>
</feature>
<reference evidence="8" key="1">
    <citation type="submission" date="2018-03" db="EMBL/GenBank/DDBJ databases">
        <title>ARS-UCD1.2.</title>
        <authorList>
            <person name="Rosen B.D."/>
            <person name="Bickhart D.M."/>
            <person name="Koren S."/>
            <person name="Schnabel R.D."/>
            <person name="Hall R."/>
            <person name="Zimin A."/>
            <person name="Dreischer C."/>
            <person name="Schultheiss S."/>
            <person name="Schroeder S.G."/>
            <person name="Elsik C.G."/>
            <person name="Couldrey C."/>
            <person name="Liu G.E."/>
            <person name="Van Tassell C.P."/>
            <person name="Phillippy A.M."/>
            <person name="Smith T.P.L."/>
            <person name="Medrano J.F."/>
        </authorList>
    </citation>
    <scope>NUCLEOTIDE SEQUENCE [LARGE SCALE GENOMIC DNA]</scope>
    <source>
        <strain evidence="8">Hereford</strain>
    </source>
</reference>
<protein>
    <recommendedName>
        <fullName evidence="7">MHC class I-like antigen recognition-like domain-containing protein</fullName>
    </recommendedName>
</protein>
<keyword evidence="5" id="KW-0325">Glycoprotein</keyword>
<evidence type="ECO:0000256" key="2">
    <source>
        <dbReference type="ARBA" id="ARBA00022729"/>
    </source>
</evidence>
<proteinExistence type="predicted"/>
<dbReference type="InterPro" id="IPR011161">
    <property type="entry name" value="MHC_I-like_Ag-recog"/>
</dbReference>